<dbReference type="InterPro" id="IPR032710">
    <property type="entry name" value="NTF2-like_dom_sf"/>
</dbReference>
<organism evidence="8 11">
    <name type="scientific">Clostridium pasteurianum DSM 525 = ATCC 6013</name>
    <dbReference type="NCBI Taxonomy" id="1262449"/>
    <lineage>
        <taxon>Bacteria</taxon>
        <taxon>Bacillati</taxon>
        <taxon>Bacillota</taxon>
        <taxon>Clostridia</taxon>
        <taxon>Eubacteriales</taxon>
        <taxon>Clostridiaceae</taxon>
        <taxon>Clostridium</taxon>
    </lineage>
</organism>
<feature type="domain" description="Penicillin-binding protein dimerisation" evidence="6">
    <location>
        <begin position="157"/>
        <end position="323"/>
    </location>
</feature>
<reference evidence="9 10" key="3">
    <citation type="journal article" name="Genome Announc.">
        <title>Improved Draft Genome Sequence of Clostridium pasteurianum Strain ATCC 6013 (DSM 525) Using a Hybrid Next-Generation Sequencing Approach.</title>
        <authorList>
            <person name="Pyne M.E."/>
            <person name="Utturkar S."/>
            <person name="Brown S.D."/>
            <person name="Moo-Young M."/>
            <person name="Chung D.A."/>
            <person name="Chou C.P."/>
        </authorList>
    </citation>
    <scope>NUCLEOTIDE SEQUENCE [LARGE SCALE GENOMIC DNA]</scope>
    <source>
        <strain evidence="9 10">ATCC 6013</strain>
    </source>
</reference>
<dbReference type="InterPro" id="IPR001460">
    <property type="entry name" value="PCN-bd_Tpept"/>
</dbReference>
<reference evidence="9" key="2">
    <citation type="submission" date="2015-10" db="EMBL/GenBank/DDBJ databases">
        <title>Improved Draft Genome Sequence of Clostridium pasteurianum Strain ATCC 6013 (DSM 525) Using a Hybrid Next-Generation Sequencing Approach.</title>
        <authorList>
            <person name="Pyne M.E."/>
            <person name="Utturkar S.M."/>
            <person name="Brown S.D."/>
            <person name="Moo-Young M."/>
            <person name="Chung D.A."/>
            <person name="Chou P.C."/>
        </authorList>
    </citation>
    <scope>NUCLEOTIDE SEQUENCE</scope>
    <source>
        <strain evidence="9">ATCC 6013</strain>
    </source>
</reference>
<evidence type="ECO:0000256" key="4">
    <source>
        <dbReference type="SAM" id="SignalP"/>
    </source>
</evidence>
<dbReference type="AlphaFoldDB" id="A0A0H3J5J3"/>
<accession>A0A0H3J5J3</accession>
<dbReference type="Pfam" id="PF00905">
    <property type="entry name" value="Transpeptidase"/>
    <property type="match status" value="1"/>
</dbReference>
<feature type="chain" id="PRO_5038209367" evidence="4">
    <location>
        <begin position="21"/>
        <end position="677"/>
    </location>
</feature>
<dbReference type="InterPro" id="IPR050515">
    <property type="entry name" value="Beta-lactam/transpept"/>
</dbReference>
<dbReference type="Gene3D" id="3.10.450.100">
    <property type="entry name" value="NTF2-like, domain 1"/>
    <property type="match status" value="1"/>
</dbReference>
<dbReference type="SUPFAM" id="SSF54427">
    <property type="entry name" value="NTF2-like"/>
    <property type="match status" value="1"/>
</dbReference>
<dbReference type="GO" id="GO:0016757">
    <property type="term" value="F:glycosyltransferase activity"/>
    <property type="evidence" value="ECO:0007669"/>
    <property type="project" value="UniProtKB-KW"/>
</dbReference>
<dbReference type="GO" id="GO:0046677">
    <property type="term" value="P:response to antibiotic"/>
    <property type="evidence" value="ECO:0007669"/>
    <property type="project" value="InterPro"/>
</dbReference>
<dbReference type="Gene3D" id="3.30.1390.30">
    <property type="entry name" value="Penicillin-binding protein 2a, domain 3"/>
    <property type="match status" value="1"/>
</dbReference>
<dbReference type="EMBL" id="JPGY02000001">
    <property type="protein sequence ID" value="KRU13794.1"/>
    <property type="molecule type" value="Genomic_DNA"/>
</dbReference>
<proteinExistence type="inferred from homology"/>
<dbReference type="KEGG" id="cpae:CPAST_c00970"/>
<feature type="domain" description="Penicillin-binding protein transpeptidase" evidence="5">
    <location>
        <begin position="356"/>
        <end position="672"/>
    </location>
</feature>
<dbReference type="Gene3D" id="3.90.1310.10">
    <property type="entry name" value="Penicillin-binding protein 2a (Domain 2)"/>
    <property type="match status" value="1"/>
</dbReference>
<comment type="similarity">
    <text evidence="2">Belongs to the transpeptidase family.</text>
</comment>
<dbReference type="SUPFAM" id="SSF56519">
    <property type="entry name" value="Penicillin binding protein dimerisation domain"/>
    <property type="match status" value="1"/>
</dbReference>
<dbReference type="KEGG" id="cpat:CLPA_c00970"/>
<dbReference type="PANTHER" id="PTHR30627">
    <property type="entry name" value="PEPTIDOGLYCAN D,D-TRANSPEPTIDASE"/>
    <property type="match status" value="1"/>
</dbReference>
<sequence length="677" mass="75344">MKKKFILTILLISFILFTFGCNNKNTAKTSFDKYITFWEKSDFKSMYSLLNSDSKKSISEKDFIEKYKNIYSGIDLSKISITPEYPKSLKKDSNGNISVPFKVSMNTSAGTINFKNTAYLKEEQIDKSKTFTILWNNKMIFPDLEDGEKIRVDKTFGKRGEIRGKNGSYLAKNGFIAEIGIVAGKINNDDSDTKNKIAQILNISADNITKKLSASYVKPDMFIPIDNISKDDTNRITALSKIPGIMIKDKAARIYPLKDKAAFLTGYVQPVSSEELKDLKDQGYTQDDIIGKSGLEKIYENQLKSEDGAEIYILDKNGNRKKTIAKKEAKNGTDLNITINTDIQSALYDQYSGDSGTSVAMEPKTGEVLALVSSPAYDPNDFVLGMSSDKWNSLNKDPKKPLLNRFEGIFAPGSIFKPITASIGLKNNKIDPNTIKNINGLKWQKDSSWGGYFVTRTEEYSSPSNLLNALIHSDNIYFAQLALDIGKNTFVSEMKNLGIGEKIPFEYGLTTSKISKDNKINTDIQLADSGYGQGELLINSLQLTSIYTSFVNNGNIIKPYLNEDKKPSSPNDIWKSNVFSEDISTTILNDLSQVVSNPEGTGHDAYMTNLPLAGKTGTAEIKSSQKDTTGSENGYFIAVNTNNPKLLVLEMYENVKNKGGSHYVVPKVKEIFQKFCK</sequence>
<dbReference type="Gene3D" id="3.40.710.10">
    <property type="entry name" value="DD-peptidase/beta-lactamase superfamily"/>
    <property type="match status" value="1"/>
</dbReference>
<dbReference type="Pfam" id="PF05223">
    <property type="entry name" value="MecA_N"/>
    <property type="match status" value="1"/>
</dbReference>
<keyword evidence="4" id="KW-0732">Signal</keyword>
<keyword evidence="9" id="KW-0808">Transferase</keyword>
<comment type="subcellular location">
    <subcellularLocation>
        <location evidence="1">Membrane</location>
    </subcellularLocation>
</comment>
<evidence type="ECO:0000313" key="8">
    <source>
        <dbReference type="EMBL" id="AJA50193.1"/>
    </source>
</evidence>
<dbReference type="InterPro" id="IPR007887">
    <property type="entry name" value="MecA_N"/>
</dbReference>
<dbReference type="PANTHER" id="PTHR30627:SF25">
    <property type="entry name" value="PENICILLIN-BINDING PROTEIN 3"/>
    <property type="match status" value="1"/>
</dbReference>
<dbReference type="GO" id="GO:0071972">
    <property type="term" value="F:peptidoglycan L,D-transpeptidase activity"/>
    <property type="evidence" value="ECO:0007669"/>
    <property type="project" value="TreeGrafter"/>
</dbReference>
<dbReference type="Proteomes" id="UP000030905">
    <property type="component" value="Chromosome"/>
</dbReference>
<evidence type="ECO:0000259" key="5">
    <source>
        <dbReference type="Pfam" id="PF00905"/>
    </source>
</evidence>
<name>A0A0H3J5J3_CLOPA</name>
<evidence type="ECO:0000256" key="2">
    <source>
        <dbReference type="ARBA" id="ARBA00007171"/>
    </source>
</evidence>
<dbReference type="PATRIC" id="fig|1262449.3.peg.4023"/>
<protein>
    <submittedName>
        <fullName evidence="8">Penicillin-binding protein 3</fullName>
    </submittedName>
    <submittedName>
        <fullName evidence="9">Peptidoglycan glycosyltransferase</fullName>
        <ecNumber evidence="9">2.4.1.129</ecNumber>
    </submittedName>
</protein>
<feature type="signal peptide" evidence="4">
    <location>
        <begin position="1"/>
        <end position="20"/>
    </location>
</feature>
<evidence type="ECO:0000259" key="6">
    <source>
        <dbReference type="Pfam" id="PF03717"/>
    </source>
</evidence>
<evidence type="ECO:0000259" key="7">
    <source>
        <dbReference type="Pfam" id="PF05223"/>
    </source>
</evidence>
<dbReference type="GO" id="GO:0005886">
    <property type="term" value="C:plasma membrane"/>
    <property type="evidence" value="ECO:0007669"/>
    <property type="project" value="TreeGrafter"/>
</dbReference>
<dbReference type="EMBL" id="CP009268">
    <property type="protein sequence ID" value="AJA50193.1"/>
    <property type="molecule type" value="Genomic_DNA"/>
</dbReference>
<dbReference type="GeneID" id="93072355"/>
<dbReference type="Proteomes" id="UP000028042">
    <property type="component" value="Unassembled WGS sequence"/>
</dbReference>
<feature type="domain" description="NTF2-like N-terminal transpeptidase" evidence="7">
    <location>
        <begin position="26"/>
        <end position="147"/>
    </location>
</feature>
<dbReference type="Pfam" id="PF03717">
    <property type="entry name" value="PBP_dimer"/>
    <property type="match status" value="1"/>
</dbReference>
<evidence type="ECO:0000313" key="11">
    <source>
        <dbReference type="Proteomes" id="UP000030905"/>
    </source>
</evidence>
<evidence type="ECO:0000313" key="9">
    <source>
        <dbReference type="EMBL" id="KRU13794.1"/>
    </source>
</evidence>
<dbReference type="eggNOG" id="COG0768">
    <property type="taxonomic scope" value="Bacteria"/>
</dbReference>
<dbReference type="PROSITE" id="PS51257">
    <property type="entry name" value="PROKAR_LIPOPROTEIN"/>
    <property type="match status" value="1"/>
</dbReference>
<keyword evidence="3" id="KW-0472">Membrane</keyword>
<evidence type="ECO:0000313" key="10">
    <source>
        <dbReference type="Proteomes" id="UP000028042"/>
    </source>
</evidence>
<dbReference type="SUPFAM" id="SSF56601">
    <property type="entry name" value="beta-lactamase/transpeptidase-like"/>
    <property type="match status" value="1"/>
</dbReference>
<keyword evidence="11" id="KW-1185">Reference proteome</keyword>
<dbReference type="InterPro" id="IPR036138">
    <property type="entry name" value="PBP_dimer_sf"/>
</dbReference>
<dbReference type="InterPro" id="IPR005311">
    <property type="entry name" value="PBP_dimer"/>
</dbReference>
<dbReference type="EC" id="2.4.1.129" evidence="9"/>
<dbReference type="GO" id="GO:0008658">
    <property type="term" value="F:penicillin binding"/>
    <property type="evidence" value="ECO:0007669"/>
    <property type="project" value="InterPro"/>
</dbReference>
<evidence type="ECO:0000256" key="3">
    <source>
        <dbReference type="ARBA" id="ARBA00023136"/>
    </source>
</evidence>
<gene>
    <name evidence="8" type="primary">pbpC</name>
    <name evidence="8" type="ORF">CLPA_c00970</name>
    <name evidence="9" type="ORF">CP6013_03044</name>
</gene>
<reference evidence="8 11" key="1">
    <citation type="journal article" date="2015" name="Genome Announc.">
        <title>Complete Genome Sequence of the Nitrogen-Fixing and Solvent-Producing Clostridium pasteurianum DSM 525.</title>
        <authorList>
            <person name="Poehlein A."/>
            <person name="Grosse-Honebrink A."/>
            <person name="Zhang Y."/>
            <person name="Minton N.P."/>
            <person name="Daniel R."/>
        </authorList>
    </citation>
    <scope>NUCLEOTIDE SEQUENCE [LARGE SCALE GENOMIC DNA]</scope>
    <source>
        <strain evidence="8">DSM 525</strain>
        <strain evidence="11">DSM 525 / ATCC 6013</strain>
    </source>
</reference>
<keyword evidence="9" id="KW-0328">Glycosyltransferase</keyword>
<dbReference type="GO" id="GO:0071555">
    <property type="term" value="P:cell wall organization"/>
    <property type="evidence" value="ECO:0007669"/>
    <property type="project" value="TreeGrafter"/>
</dbReference>
<dbReference type="InterPro" id="IPR012338">
    <property type="entry name" value="Beta-lactam/transpept-like"/>
</dbReference>
<evidence type="ECO:0000256" key="1">
    <source>
        <dbReference type="ARBA" id="ARBA00004370"/>
    </source>
</evidence>
<dbReference type="RefSeq" id="WP_003448211.1">
    <property type="nucleotide sequence ID" value="NZ_ANZB01000022.1"/>
</dbReference>